<gene>
    <name evidence="1" type="ORF">CSV86_007980</name>
</gene>
<evidence type="ECO:0000313" key="1">
    <source>
        <dbReference type="EMBL" id="NNJ15185.1"/>
    </source>
</evidence>
<evidence type="ECO:0000313" key="2">
    <source>
        <dbReference type="Proteomes" id="UP000010448"/>
    </source>
</evidence>
<reference evidence="1 2" key="1">
    <citation type="journal article" date="2013" name="Genome Announc.">
        <title>Genome Sequence of Naphthalene-Degrading Soil Bacterium Pseudomonas putida CSV86.</title>
        <authorList>
            <person name="Phale P.S."/>
            <person name="Paliwal V."/>
            <person name="Raju S.C."/>
            <person name="Modak A."/>
            <person name="Purohit H.J."/>
        </authorList>
    </citation>
    <scope>NUCLEOTIDE SEQUENCE [LARGE SCALE GENOMIC DNA]</scope>
    <source>
        <strain evidence="1 2">CSV86</strain>
    </source>
</reference>
<sequence length="69" mass="7475">MEFEPRGFGIYQACPGNDRKACTLVKRVGQLFDIAHGQGNEPGLFQQVPVWSLIGGGARISARSLLADE</sequence>
<name>A0A7K4EC04_9PSED</name>
<accession>A0A7K4EC04</accession>
<dbReference type="EMBL" id="AMWJ02000001">
    <property type="protein sequence ID" value="NNJ15185.1"/>
    <property type="molecule type" value="Genomic_DNA"/>
</dbReference>
<protein>
    <submittedName>
        <fullName evidence="1">Uncharacterized protein</fullName>
    </submittedName>
</protein>
<dbReference type="Proteomes" id="UP000010448">
    <property type="component" value="Unassembled WGS sequence"/>
</dbReference>
<proteinExistence type="predicted"/>
<dbReference type="AlphaFoldDB" id="A0A7K4EC04"/>
<comment type="caution">
    <text evidence="1">The sequence shown here is derived from an EMBL/GenBank/DDBJ whole genome shotgun (WGS) entry which is preliminary data.</text>
</comment>
<keyword evidence="2" id="KW-1185">Reference proteome</keyword>
<organism evidence="1 2">
    <name type="scientific">Pseudomonas bharatica CSV86</name>
    <dbReference type="NCBI Taxonomy" id="1005395"/>
    <lineage>
        <taxon>Bacteria</taxon>
        <taxon>Pseudomonadati</taxon>
        <taxon>Pseudomonadota</taxon>
        <taxon>Gammaproteobacteria</taxon>
        <taxon>Pseudomonadales</taxon>
        <taxon>Pseudomonadaceae</taxon>
        <taxon>Pseudomonas</taxon>
        <taxon>Pseudomonas bharatica</taxon>
    </lineage>
</organism>